<dbReference type="InterPro" id="IPR003615">
    <property type="entry name" value="HNH_nuc"/>
</dbReference>
<sequence length="104" mass="11856">MAKSDEQARETCELCGRNGVQTTVHHLTPREKGGSVLPTAKLCSACHRQIHALYTNDDLITLELTSLPALRRDPSVARFLKWVRKQPPQFRPKLSKSHRVQKDR</sequence>
<dbReference type="PANTHER" id="PTHR37827:SF1">
    <property type="entry name" value="HNH DOMAIN-CONTAINING PROTEIN"/>
    <property type="match status" value="1"/>
</dbReference>
<dbReference type="GO" id="GO:0004519">
    <property type="term" value="F:endonuclease activity"/>
    <property type="evidence" value="ECO:0007669"/>
    <property type="project" value="UniProtKB-KW"/>
</dbReference>
<gene>
    <name evidence="2" type="ORF">JFN88_05095</name>
</gene>
<protein>
    <submittedName>
        <fullName evidence="2">HNH endonuclease</fullName>
    </submittedName>
</protein>
<evidence type="ECO:0000313" key="2">
    <source>
        <dbReference type="EMBL" id="MBJ6360696.1"/>
    </source>
</evidence>
<keyword evidence="3" id="KW-1185">Reference proteome</keyword>
<keyword evidence="2" id="KW-0378">Hydrolase</keyword>
<dbReference type="GO" id="GO:0008270">
    <property type="term" value="F:zinc ion binding"/>
    <property type="evidence" value="ECO:0007669"/>
    <property type="project" value="InterPro"/>
</dbReference>
<dbReference type="InterPro" id="IPR002711">
    <property type="entry name" value="HNH"/>
</dbReference>
<dbReference type="AlphaFoldDB" id="A0A934J4J7"/>
<name>A0A934J4J7_9BACL</name>
<keyword evidence="2" id="KW-0540">Nuclease</keyword>
<dbReference type="Pfam" id="PF01844">
    <property type="entry name" value="HNH"/>
    <property type="match status" value="1"/>
</dbReference>
<dbReference type="RefSeq" id="WP_199018249.1">
    <property type="nucleotide sequence ID" value="NZ_JAELUP010000013.1"/>
</dbReference>
<proteinExistence type="predicted"/>
<dbReference type="CDD" id="cd00085">
    <property type="entry name" value="HNHc"/>
    <property type="match status" value="1"/>
</dbReference>
<evidence type="ECO:0000259" key="1">
    <source>
        <dbReference type="Pfam" id="PF01844"/>
    </source>
</evidence>
<dbReference type="EMBL" id="JAELUP010000013">
    <property type="protein sequence ID" value="MBJ6360696.1"/>
    <property type="molecule type" value="Genomic_DNA"/>
</dbReference>
<dbReference type="GO" id="GO:0003676">
    <property type="term" value="F:nucleic acid binding"/>
    <property type="evidence" value="ECO:0007669"/>
    <property type="project" value="InterPro"/>
</dbReference>
<comment type="caution">
    <text evidence="2">The sequence shown here is derived from an EMBL/GenBank/DDBJ whole genome shotgun (WGS) entry which is preliminary data.</text>
</comment>
<evidence type="ECO:0000313" key="3">
    <source>
        <dbReference type="Proteomes" id="UP000640274"/>
    </source>
</evidence>
<organism evidence="2 3">
    <name type="scientific">Paenibacillus roseus</name>
    <dbReference type="NCBI Taxonomy" id="2798579"/>
    <lineage>
        <taxon>Bacteria</taxon>
        <taxon>Bacillati</taxon>
        <taxon>Bacillota</taxon>
        <taxon>Bacilli</taxon>
        <taxon>Bacillales</taxon>
        <taxon>Paenibacillaceae</taxon>
        <taxon>Paenibacillus</taxon>
    </lineage>
</organism>
<feature type="domain" description="HNH" evidence="1">
    <location>
        <begin position="12"/>
        <end position="52"/>
    </location>
</feature>
<accession>A0A934J4J7</accession>
<reference evidence="2" key="1">
    <citation type="submission" date="2020-12" db="EMBL/GenBank/DDBJ databases">
        <authorList>
            <person name="Huq M.A."/>
        </authorList>
    </citation>
    <scope>NUCLEOTIDE SEQUENCE</scope>
    <source>
        <strain evidence="2">MAHUQ-46</strain>
    </source>
</reference>
<dbReference type="PANTHER" id="PTHR37827">
    <property type="entry name" value="TUDOR DOMAIN-CONTAINING PROTEIN"/>
    <property type="match status" value="1"/>
</dbReference>
<dbReference type="Proteomes" id="UP000640274">
    <property type="component" value="Unassembled WGS sequence"/>
</dbReference>
<keyword evidence="2" id="KW-0255">Endonuclease</keyword>